<dbReference type="InterPro" id="IPR035904">
    <property type="entry name" value="Chorismate_synth_AroC_sf"/>
</dbReference>
<dbReference type="UniPathway" id="UPA00053">
    <property type="reaction ID" value="UER00090"/>
</dbReference>
<evidence type="ECO:0000256" key="9">
    <source>
        <dbReference type="RuleBase" id="RU000605"/>
    </source>
</evidence>
<comment type="similarity">
    <text evidence="2 8 9">Belongs to the chorismate synthase family.</text>
</comment>
<gene>
    <name evidence="8" type="primary">aroC</name>
    <name evidence="10" type="ORF">JN11_04493</name>
</gene>
<dbReference type="CDD" id="cd07304">
    <property type="entry name" value="Chorismate_synthase"/>
    <property type="match status" value="1"/>
</dbReference>
<feature type="binding site" evidence="8">
    <location>
        <position position="65"/>
    </location>
    <ligand>
        <name>NADP(+)</name>
        <dbReference type="ChEBI" id="CHEBI:58349"/>
    </ligand>
</feature>
<dbReference type="GO" id="GO:0010181">
    <property type="term" value="F:FMN binding"/>
    <property type="evidence" value="ECO:0007669"/>
    <property type="project" value="TreeGrafter"/>
</dbReference>
<dbReference type="InterPro" id="IPR022423">
    <property type="entry name" value="Neurohypophysial_hormone_CS"/>
</dbReference>
<dbReference type="GO" id="GO:0009073">
    <property type="term" value="P:aromatic amino acid family biosynthetic process"/>
    <property type="evidence" value="ECO:0007669"/>
    <property type="project" value="UniProtKB-KW"/>
</dbReference>
<dbReference type="PROSITE" id="PS00788">
    <property type="entry name" value="CHORISMATE_SYNTHASE_2"/>
    <property type="match status" value="1"/>
</dbReference>
<keyword evidence="11" id="KW-1185">Reference proteome</keyword>
<dbReference type="Proteomes" id="UP000317010">
    <property type="component" value="Unassembled WGS sequence"/>
</dbReference>
<sequence>MHTSKSAHLKIMAGNSFGQIFRITTFGESHGEAIGVIIDGCPAQLEVDLDYIQGELDKRKPGQSKITTQRKESDTVKILSGVFEGKTTGTPIAMIIPNEDQRSKDYSHNVDVFRPSHADYTYQTKYGIRDHRGGGRSSARETAARVAAGALAKLLLKTQGIEIVAHVSSVGKINSPNVDFSNPAQFIEEREKNIVRCADPATAEEMIEYIDGIRKEGDTVGGKISCYIKNCPVGLGEPVFDKLHADLGKAMLSINAVHGFEYGSGFAGSEMRGSEHNDIFVKNHLGHIETRSNFSGGVQGGISNGMPIEFKVAFKPVATIMHNQQTIDSEGNAAEISGKGRHDPCVVPRAVPIVEAMAALVLADHWLRNRNSILS</sequence>
<evidence type="ECO:0000256" key="4">
    <source>
        <dbReference type="ARBA" id="ARBA00022605"/>
    </source>
</evidence>
<feature type="binding site" evidence="8">
    <location>
        <begin position="136"/>
        <end position="138"/>
    </location>
    <ligand>
        <name>FMN</name>
        <dbReference type="ChEBI" id="CHEBI:58210"/>
    </ligand>
</feature>
<dbReference type="InterPro" id="IPR000453">
    <property type="entry name" value="Chorismate_synth"/>
</dbReference>
<comment type="catalytic activity">
    <reaction evidence="8 9">
        <text>5-O-(1-carboxyvinyl)-3-phosphoshikimate = chorismate + phosphate</text>
        <dbReference type="Rhea" id="RHEA:21020"/>
        <dbReference type="ChEBI" id="CHEBI:29748"/>
        <dbReference type="ChEBI" id="CHEBI:43474"/>
        <dbReference type="ChEBI" id="CHEBI:57701"/>
        <dbReference type="EC" id="4.2.3.5"/>
    </reaction>
</comment>
<dbReference type="Pfam" id="PF01264">
    <property type="entry name" value="Chorismate_synt"/>
    <property type="match status" value="1"/>
</dbReference>
<dbReference type="GO" id="GO:0009423">
    <property type="term" value="P:chorismate biosynthetic process"/>
    <property type="evidence" value="ECO:0007669"/>
    <property type="project" value="UniProtKB-UniRule"/>
</dbReference>
<name>A0A562TP83_9SPHI</name>
<feature type="binding site" evidence="8">
    <location>
        <position position="59"/>
    </location>
    <ligand>
        <name>NADP(+)</name>
        <dbReference type="ChEBI" id="CHEBI:58349"/>
    </ligand>
</feature>
<keyword evidence="7 8" id="KW-0456">Lyase</keyword>
<protein>
    <recommendedName>
        <fullName evidence="3 8">Chorismate synthase</fullName>
        <shortName evidence="8">CS</shortName>
        <ecNumber evidence="3 8">4.2.3.5</ecNumber>
    </recommendedName>
    <alternativeName>
        <fullName evidence="8">5-enolpyruvylshikimate-3-phosphate phospholyase</fullName>
    </alternativeName>
</protein>
<dbReference type="NCBIfam" id="TIGR00033">
    <property type="entry name" value="aroC"/>
    <property type="match status" value="1"/>
</dbReference>
<feature type="binding site" evidence="8">
    <location>
        <position position="300"/>
    </location>
    <ligand>
        <name>FMN</name>
        <dbReference type="ChEBI" id="CHEBI:58210"/>
    </ligand>
</feature>
<keyword evidence="4 8" id="KW-0028">Amino-acid biosynthesis</keyword>
<dbReference type="PANTHER" id="PTHR21085">
    <property type="entry name" value="CHORISMATE SYNTHASE"/>
    <property type="match status" value="1"/>
</dbReference>
<evidence type="ECO:0000313" key="10">
    <source>
        <dbReference type="EMBL" id="TWI95064.1"/>
    </source>
</evidence>
<comment type="subunit">
    <text evidence="8">Homotetramer.</text>
</comment>
<evidence type="ECO:0000256" key="8">
    <source>
        <dbReference type="HAMAP-Rule" id="MF_00300"/>
    </source>
</evidence>
<feature type="binding site" evidence="8">
    <location>
        <begin position="255"/>
        <end position="256"/>
    </location>
    <ligand>
        <name>FMN</name>
        <dbReference type="ChEBI" id="CHEBI:58210"/>
    </ligand>
</feature>
<evidence type="ECO:0000313" key="11">
    <source>
        <dbReference type="Proteomes" id="UP000317010"/>
    </source>
</evidence>
<evidence type="ECO:0000256" key="7">
    <source>
        <dbReference type="ARBA" id="ARBA00023239"/>
    </source>
</evidence>
<dbReference type="PIRSF" id="PIRSF001456">
    <property type="entry name" value="Chorismate_synth"/>
    <property type="match status" value="1"/>
</dbReference>
<dbReference type="SUPFAM" id="SSF103263">
    <property type="entry name" value="Chorismate synthase, AroC"/>
    <property type="match status" value="1"/>
</dbReference>
<dbReference type="EC" id="4.2.3.5" evidence="3 8"/>
<evidence type="ECO:0000256" key="3">
    <source>
        <dbReference type="ARBA" id="ARBA00013036"/>
    </source>
</evidence>
<dbReference type="InterPro" id="IPR020541">
    <property type="entry name" value="Chorismate_synthase_CS"/>
</dbReference>
<feature type="binding site" evidence="8">
    <location>
        <begin position="315"/>
        <end position="319"/>
    </location>
    <ligand>
        <name>FMN</name>
        <dbReference type="ChEBI" id="CHEBI:58210"/>
    </ligand>
</feature>
<comment type="caution">
    <text evidence="10">The sequence shown here is derived from an EMBL/GenBank/DDBJ whole genome shotgun (WGS) entry which is preliminary data.</text>
</comment>
<evidence type="ECO:0000256" key="1">
    <source>
        <dbReference type="ARBA" id="ARBA00005044"/>
    </source>
</evidence>
<accession>A0A562TP83</accession>
<dbReference type="GO" id="GO:0005185">
    <property type="term" value="F:neurohypophyseal hormone activity"/>
    <property type="evidence" value="ECO:0007669"/>
    <property type="project" value="InterPro"/>
</dbReference>
<evidence type="ECO:0000256" key="6">
    <source>
        <dbReference type="ARBA" id="ARBA00023157"/>
    </source>
</evidence>
<keyword evidence="6" id="KW-1015">Disulfide bond</keyword>
<keyword evidence="8" id="KW-0285">Flavoprotein</keyword>
<keyword evidence="8" id="KW-0288">FMN</keyword>
<comment type="cofactor">
    <cofactor evidence="8 9">
        <name>FMNH2</name>
        <dbReference type="ChEBI" id="CHEBI:57618"/>
    </cofactor>
    <text evidence="8 9">Reduced FMN (FMNH(2)).</text>
</comment>
<dbReference type="PROSITE" id="PS00787">
    <property type="entry name" value="CHORISMATE_SYNTHASE_1"/>
    <property type="match status" value="1"/>
</dbReference>
<organism evidence="10 11">
    <name type="scientific">Mucilaginibacter frigoritolerans</name>
    <dbReference type="NCBI Taxonomy" id="652788"/>
    <lineage>
        <taxon>Bacteria</taxon>
        <taxon>Pseudomonadati</taxon>
        <taxon>Bacteroidota</taxon>
        <taxon>Sphingobacteriia</taxon>
        <taxon>Sphingobacteriales</taxon>
        <taxon>Sphingobacteriaceae</taxon>
        <taxon>Mucilaginibacter</taxon>
    </lineage>
</organism>
<dbReference type="AlphaFoldDB" id="A0A562TP83"/>
<reference evidence="10 11" key="1">
    <citation type="submission" date="2019-07" db="EMBL/GenBank/DDBJ databases">
        <title>Genomic Encyclopedia of Archaeal and Bacterial Type Strains, Phase II (KMG-II): from individual species to whole genera.</title>
        <authorList>
            <person name="Goeker M."/>
        </authorList>
    </citation>
    <scope>NUCLEOTIDE SEQUENCE [LARGE SCALE GENOMIC DNA]</scope>
    <source>
        <strain evidence="10 11">ATCC BAA-1854</strain>
    </source>
</reference>
<dbReference type="GO" id="GO:0005576">
    <property type="term" value="C:extracellular region"/>
    <property type="evidence" value="ECO:0007669"/>
    <property type="project" value="InterPro"/>
</dbReference>
<comment type="pathway">
    <text evidence="1 8 9">Metabolic intermediate biosynthesis; chorismate biosynthesis; chorismate from D-erythrose 4-phosphate and phosphoenolpyruvate: step 7/7.</text>
</comment>
<evidence type="ECO:0000256" key="2">
    <source>
        <dbReference type="ARBA" id="ARBA00008014"/>
    </source>
</evidence>
<dbReference type="PANTHER" id="PTHR21085:SF0">
    <property type="entry name" value="CHORISMATE SYNTHASE"/>
    <property type="match status" value="1"/>
</dbReference>
<dbReference type="PROSITE" id="PS00264">
    <property type="entry name" value="NEUROHYPOPHYS_HORM"/>
    <property type="match status" value="1"/>
</dbReference>
<keyword evidence="5 8" id="KW-0057">Aromatic amino acid biosynthesis</keyword>
<dbReference type="PROSITE" id="PS00789">
    <property type="entry name" value="CHORISMATE_SYNTHASE_3"/>
    <property type="match status" value="1"/>
</dbReference>
<dbReference type="GO" id="GO:0008652">
    <property type="term" value="P:amino acid biosynthetic process"/>
    <property type="evidence" value="ECO:0007669"/>
    <property type="project" value="UniProtKB-KW"/>
</dbReference>
<dbReference type="GO" id="GO:0004107">
    <property type="term" value="F:chorismate synthase activity"/>
    <property type="evidence" value="ECO:0007669"/>
    <property type="project" value="UniProtKB-UniRule"/>
</dbReference>
<dbReference type="FunFam" id="3.60.150.10:FF:000003">
    <property type="entry name" value="Chorismate synthase"/>
    <property type="match status" value="1"/>
</dbReference>
<keyword evidence="8" id="KW-0521">NADP</keyword>
<keyword evidence="8" id="KW-0274">FAD</keyword>
<proteinExistence type="inferred from homology"/>
<dbReference type="Gene3D" id="3.60.150.10">
    <property type="entry name" value="Chorismate synthase AroC"/>
    <property type="match status" value="1"/>
</dbReference>
<comment type="function">
    <text evidence="8">Catalyzes the anti-1,4-elimination of the C-3 phosphate and the C-6 proR hydrogen from 5-enolpyruvylshikimate-3-phosphate (EPSP) to yield chorismate, which is the branch point compound that serves as the starting substrate for the three terminal pathways of aromatic amino acid biosynthesis. This reaction introduces a second double bond into the aromatic ring system.</text>
</comment>
<dbReference type="NCBIfam" id="NF003793">
    <property type="entry name" value="PRK05382.1"/>
    <property type="match status" value="1"/>
</dbReference>
<dbReference type="GO" id="GO:0005829">
    <property type="term" value="C:cytosol"/>
    <property type="evidence" value="ECO:0007669"/>
    <property type="project" value="TreeGrafter"/>
</dbReference>
<dbReference type="EMBL" id="VLLI01000017">
    <property type="protein sequence ID" value="TWI95064.1"/>
    <property type="molecule type" value="Genomic_DNA"/>
</dbReference>
<evidence type="ECO:0000256" key="5">
    <source>
        <dbReference type="ARBA" id="ARBA00023141"/>
    </source>
</evidence>
<feature type="binding site" evidence="8">
    <location>
        <position position="341"/>
    </location>
    <ligand>
        <name>FMN</name>
        <dbReference type="ChEBI" id="CHEBI:58210"/>
    </ligand>
</feature>
<dbReference type="HAMAP" id="MF_00300">
    <property type="entry name" value="Chorismate_synth"/>
    <property type="match status" value="1"/>
</dbReference>